<accession>A0A9P4YA10</accession>
<proteinExistence type="inferred from homology"/>
<dbReference type="GeneID" id="63841611"/>
<keyword evidence="2" id="KW-0479">Metal-binding</keyword>
<evidence type="ECO:0000256" key="4">
    <source>
        <dbReference type="ARBA" id="ARBA00023239"/>
    </source>
</evidence>
<gene>
    <name evidence="6" type="ORF">M406DRAFT_52535</name>
</gene>
<dbReference type="EMBL" id="MU032345">
    <property type="protein sequence ID" value="KAF3769226.1"/>
    <property type="molecule type" value="Genomic_DNA"/>
</dbReference>
<evidence type="ECO:0000256" key="3">
    <source>
        <dbReference type="ARBA" id="ARBA00022833"/>
    </source>
</evidence>
<dbReference type="GO" id="GO:0046872">
    <property type="term" value="F:metal ion binding"/>
    <property type="evidence" value="ECO:0007669"/>
    <property type="project" value="UniProtKB-KW"/>
</dbReference>
<keyword evidence="7" id="KW-1185">Reference proteome</keyword>
<evidence type="ECO:0000313" key="7">
    <source>
        <dbReference type="Proteomes" id="UP000803844"/>
    </source>
</evidence>
<reference evidence="6" key="1">
    <citation type="journal article" date="2020" name="Phytopathology">
        <title>Genome sequence of the chestnut blight fungus Cryphonectria parasitica EP155: A fundamental resource for an archetypical invasive plant pathogen.</title>
        <authorList>
            <person name="Crouch J.A."/>
            <person name="Dawe A."/>
            <person name="Aerts A."/>
            <person name="Barry K."/>
            <person name="Churchill A.C.L."/>
            <person name="Grimwood J."/>
            <person name="Hillman B."/>
            <person name="Milgroom M.G."/>
            <person name="Pangilinan J."/>
            <person name="Smith M."/>
            <person name="Salamov A."/>
            <person name="Schmutz J."/>
            <person name="Yadav J."/>
            <person name="Grigoriev I.V."/>
            <person name="Nuss D."/>
        </authorList>
    </citation>
    <scope>NUCLEOTIDE SEQUENCE</scope>
    <source>
        <strain evidence="6">EP155</strain>
    </source>
</reference>
<dbReference type="OrthoDB" id="406544at2759"/>
<comment type="similarity">
    <text evidence="1">Belongs to the Gfa family.</text>
</comment>
<dbReference type="InterPro" id="IPR006913">
    <property type="entry name" value="CENP-V/GFA"/>
</dbReference>
<keyword evidence="4" id="KW-0456">Lyase</keyword>
<dbReference type="InterPro" id="IPR011057">
    <property type="entry name" value="Mss4-like_sf"/>
</dbReference>
<evidence type="ECO:0000313" key="6">
    <source>
        <dbReference type="EMBL" id="KAF3769226.1"/>
    </source>
</evidence>
<dbReference type="RefSeq" id="XP_040780187.1">
    <property type="nucleotide sequence ID" value="XM_040924482.1"/>
</dbReference>
<evidence type="ECO:0000259" key="5">
    <source>
        <dbReference type="PROSITE" id="PS51891"/>
    </source>
</evidence>
<dbReference type="GO" id="GO:0016846">
    <property type="term" value="F:carbon-sulfur lyase activity"/>
    <property type="evidence" value="ECO:0007669"/>
    <property type="project" value="InterPro"/>
</dbReference>
<dbReference type="PROSITE" id="PS51891">
    <property type="entry name" value="CENP_V_GFA"/>
    <property type="match status" value="1"/>
</dbReference>
<comment type="caution">
    <text evidence="6">The sequence shown here is derived from an EMBL/GenBank/DDBJ whole genome shotgun (WGS) entry which is preliminary data.</text>
</comment>
<feature type="domain" description="CENP-V/GFA" evidence="5">
    <location>
        <begin position="15"/>
        <end position="149"/>
    </location>
</feature>
<dbReference type="PANTHER" id="PTHR33337">
    <property type="entry name" value="GFA DOMAIN-CONTAINING PROTEIN"/>
    <property type="match status" value="1"/>
</dbReference>
<organism evidence="6 7">
    <name type="scientific">Cryphonectria parasitica (strain ATCC 38755 / EP155)</name>
    <dbReference type="NCBI Taxonomy" id="660469"/>
    <lineage>
        <taxon>Eukaryota</taxon>
        <taxon>Fungi</taxon>
        <taxon>Dikarya</taxon>
        <taxon>Ascomycota</taxon>
        <taxon>Pezizomycotina</taxon>
        <taxon>Sordariomycetes</taxon>
        <taxon>Sordariomycetidae</taxon>
        <taxon>Diaporthales</taxon>
        <taxon>Cryphonectriaceae</taxon>
        <taxon>Cryphonectria-Endothia species complex</taxon>
        <taxon>Cryphonectria</taxon>
    </lineage>
</organism>
<evidence type="ECO:0000256" key="1">
    <source>
        <dbReference type="ARBA" id="ARBA00005495"/>
    </source>
</evidence>
<keyword evidence="3" id="KW-0862">Zinc</keyword>
<dbReference type="Proteomes" id="UP000803844">
    <property type="component" value="Unassembled WGS sequence"/>
</dbReference>
<protein>
    <recommendedName>
        <fullName evidence="5">CENP-V/GFA domain-containing protein</fullName>
    </recommendedName>
</protein>
<dbReference type="AlphaFoldDB" id="A0A9P4YA10"/>
<evidence type="ECO:0000256" key="2">
    <source>
        <dbReference type="ARBA" id="ARBA00022723"/>
    </source>
</evidence>
<name>A0A9P4YA10_CRYP1</name>
<dbReference type="Gene3D" id="3.90.1590.10">
    <property type="entry name" value="glutathione-dependent formaldehyde- activating enzyme (gfa)"/>
    <property type="match status" value="1"/>
</dbReference>
<dbReference type="Pfam" id="PF04828">
    <property type="entry name" value="GFA"/>
    <property type="match status" value="1"/>
</dbReference>
<sequence>MPDPHYANNPSAFPMEGGCSCGHVRYRLETAPLAVHCCHCTACQRESGTAFTIGLLIEASNLSDGGGAELIRARIPQESGEIQTVSRCPMCFNAVWTEYASFGPHIKFVRGGTLDRAWLVQPDVHIYLKSKMDFFKFDDGKPQFEEYYDRTKVWRLESLERWAKVLPAIMEYHESK</sequence>
<dbReference type="PANTHER" id="PTHR33337:SF33">
    <property type="entry name" value="CENP-V_GFA DOMAIN-CONTAINING PROTEIN"/>
    <property type="match status" value="1"/>
</dbReference>
<dbReference type="SUPFAM" id="SSF51316">
    <property type="entry name" value="Mss4-like"/>
    <property type="match status" value="1"/>
</dbReference>